<dbReference type="CDD" id="cd06827">
    <property type="entry name" value="PLPDE_III_AR_proteobact"/>
    <property type="match status" value="1"/>
</dbReference>
<reference evidence="10 11" key="2">
    <citation type="submission" date="2017-08" db="EMBL/GenBank/DDBJ databases">
        <authorList>
            <person name="de Groot N.N."/>
        </authorList>
    </citation>
    <scope>NUCLEOTIDE SEQUENCE [LARGE SCALE GENOMIC DNA]</scope>
    <source>
        <strain evidence="10">Orrdi1</strain>
    </source>
</reference>
<dbReference type="InterPro" id="IPR020622">
    <property type="entry name" value="Ala_racemase_pyridoxalP-BS"/>
</dbReference>
<dbReference type="Proteomes" id="UP000078558">
    <property type="component" value="Chromosome I"/>
</dbReference>
<comment type="catalytic activity">
    <reaction evidence="1 5">
        <text>L-alanine = D-alanine</text>
        <dbReference type="Rhea" id="RHEA:20249"/>
        <dbReference type="ChEBI" id="CHEBI:57416"/>
        <dbReference type="ChEBI" id="CHEBI:57972"/>
        <dbReference type="EC" id="5.1.1.1"/>
    </reaction>
</comment>
<dbReference type="EMBL" id="LT907988">
    <property type="protein sequence ID" value="SOE48903.1"/>
    <property type="molecule type" value="Genomic_DNA"/>
</dbReference>
<protein>
    <recommendedName>
        <fullName evidence="5">Alanine racemase</fullName>
        <ecNumber evidence="5">5.1.1.1</ecNumber>
    </recommendedName>
</protein>
<evidence type="ECO:0000259" key="8">
    <source>
        <dbReference type="SMART" id="SM01005"/>
    </source>
</evidence>
<sequence length="376" mass="39887">MTRPARALIDLDALRHNYALARRLHGGQVMAVLKANGYGHGSIACARALQGLADGYAVAFMQEASLLRMAGIDGPILVLEGAFSDDDAQEAARHDCALVVHSDVQIEMLQRLRDTRPLQVWLKVDSGMHRAGFTPAQVEWAHARLRALPAVGEIGFMTHFARADEPASDMTTAQVACFDAAVGALPGPRSLCNSAGIVGWSPARRDWGRAGIMLYGSDPGGMLPREGEDALRAVMTLQSEIFAVRTLPAGEPVGYGARDVTRRDTRVGLIAMGYADGYPRNAPAGTPVAVDGQLAPLFGRVSMDMMTVDLTDLPQAGVGSKVELWGAQVPVDRVAEAAGMISYELLCNVKRVAFSYVSSDAPVAAASAARGQHALA</sequence>
<dbReference type="SUPFAM" id="SSF50621">
    <property type="entry name" value="Alanine racemase C-terminal domain-like"/>
    <property type="match status" value="1"/>
</dbReference>
<dbReference type="SMART" id="SM01005">
    <property type="entry name" value="Ala_racemase_C"/>
    <property type="match status" value="1"/>
</dbReference>
<evidence type="ECO:0000313" key="11">
    <source>
        <dbReference type="Proteomes" id="UP000078558"/>
    </source>
</evidence>
<dbReference type="GO" id="GO:0005829">
    <property type="term" value="C:cytosol"/>
    <property type="evidence" value="ECO:0007669"/>
    <property type="project" value="TreeGrafter"/>
</dbReference>
<dbReference type="GO" id="GO:0008784">
    <property type="term" value="F:alanine racemase activity"/>
    <property type="evidence" value="ECO:0007669"/>
    <property type="project" value="UniProtKB-UniRule"/>
</dbReference>
<evidence type="ECO:0000256" key="1">
    <source>
        <dbReference type="ARBA" id="ARBA00000316"/>
    </source>
</evidence>
<name>A0A1C3K1L6_9BURK</name>
<dbReference type="Pfam" id="PF00842">
    <property type="entry name" value="Ala_racemase_C"/>
    <property type="match status" value="1"/>
</dbReference>
<keyword evidence="11" id="KW-1185">Reference proteome</keyword>
<proteinExistence type="inferred from homology"/>
<keyword evidence="3 5" id="KW-0663">Pyridoxal phosphate</keyword>
<feature type="active site" description="Proton acceptor; specific for D-alanine" evidence="5">
    <location>
        <position position="34"/>
    </location>
</feature>
<dbReference type="STRING" id="1851544.ODI_01833"/>
<comment type="pathway">
    <text evidence="5">Amino-acid biosynthesis; D-alanine biosynthesis; D-alanine from L-alanine: step 1/1.</text>
</comment>
<feature type="binding site" evidence="5 7">
    <location>
        <position position="303"/>
    </location>
    <ligand>
        <name>substrate</name>
    </ligand>
</feature>
<dbReference type="EMBL" id="FLRC01000018">
    <property type="protein sequence ID" value="SBT25409.1"/>
    <property type="molecule type" value="Genomic_DNA"/>
</dbReference>
<comment type="similarity">
    <text evidence="5">Belongs to the alanine racemase family.</text>
</comment>
<dbReference type="InterPro" id="IPR011079">
    <property type="entry name" value="Ala_racemase_C"/>
</dbReference>
<feature type="modified residue" description="N6-(pyridoxal phosphate)lysine" evidence="5 6">
    <location>
        <position position="34"/>
    </location>
</feature>
<evidence type="ECO:0000313" key="10">
    <source>
        <dbReference type="EMBL" id="SOE48903.1"/>
    </source>
</evidence>
<dbReference type="InterPro" id="IPR001608">
    <property type="entry name" value="Ala_racemase_N"/>
</dbReference>
<feature type="domain" description="Alanine racemase C-terminal" evidence="8">
    <location>
        <begin position="234"/>
        <end position="357"/>
    </location>
</feature>
<evidence type="ECO:0000256" key="7">
    <source>
        <dbReference type="PIRSR" id="PIRSR600821-52"/>
    </source>
</evidence>
<evidence type="ECO:0000256" key="4">
    <source>
        <dbReference type="ARBA" id="ARBA00023235"/>
    </source>
</evidence>
<reference evidence="9 11" key="1">
    <citation type="submission" date="2016-06" db="EMBL/GenBank/DDBJ databases">
        <authorList>
            <person name="Kjaerup R.B."/>
            <person name="Dalgaard T.S."/>
            <person name="Juul-Madsen H.R."/>
        </authorList>
    </citation>
    <scope>NUCLEOTIDE SEQUENCE [LARGE SCALE GENOMIC DNA]</scope>
    <source>
        <strain evidence="9">Orrdi1</strain>
    </source>
</reference>
<dbReference type="Gene3D" id="2.40.37.10">
    <property type="entry name" value="Lyase, Ornithine Decarboxylase, Chain A, domain 1"/>
    <property type="match status" value="1"/>
</dbReference>
<dbReference type="Gene3D" id="3.20.20.10">
    <property type="entry name" value="Alanine racemase"/>
    <property type="match status" value="1"/>
</dbReference>
<dbReference type="GO" id="GO:0030632">
    <property type="term" value="P:D-alanine biosynthetic process"/>
    <property type="evidence" value="ECO:0007669"/>
    <property type="project" value="UniProtKB-UniRule"/>
</dbReference>
<dbReference type="GO" id="GO:0030170">
    <property type="term" value="F:pyridoxal phosphate binding"/>
    <property type="evidence" value="ECO:0007669"/>
    <property type="project" value="UniProtKB-UniRule"/>
</dbReference>
<keyword evidence="4 5" id="KW-0413">Isomerase</keyword>
<evidence type="ECO:0000256" key="2">
    <source>
        <dbReference type="ARBA" id="ARBA00001933"/>
    </source>
</evidence>
<dbReference type="OrthoDB" id="9813814at2"/>
<feature type="binding site" evidence="5 7">
    <location>
        <position position="130"/>
    </location>
    <ligand>
        <name>substrate</name>
    </ligand>
</feature>
<feature type="active site" description="Proton acceptor; specific for L-alanine" evidence="5">
    <location>
        <position position="255"/>
    </location>
</feature>
<dbReference type="EC" id="5.1.1.1" evidence="5"/>
<dbReference type="InterPro" id="IPR009006">
    <property type="entry name" value="Ala_racemase/Decarboxylase_C"/>
</dbReference>
<dbReference type="FunFam" id="3.20.20.10:FF:000002">
    <property type="entry name" value="Alanine racemase"/>
    <property type="match status" value="1"/>
</dbReference>
<dbReference type="InterPro" id="IPR029066">
    <property type="entry name" value="PLP-binding_barrel"/>
</dbReference>
<dbReference type="PROSITE" id="PS00395">
    <property type="entry name" value="ALANINE_RACEMASE"/>
    <property type="match status" value="1"/>
</dbReference>
<comment type="cofactor">
    <cofactor evidence="2 5 6">
        <name>pyridoxal 5'-phosphate</name>
        <dbReference type="ChEBI" id="CHEBI:597326"/>
    </cofactor>
</comment>
<dbReference type="UniPathway" id="UPA00042">
    <property type="reaction ID" value="UER00497"/>
</dbReference>
<dbReference type="AlphaFoldDB" id="A0A1C3K1L6"/>
<dbReference type="InterPro" id="IPR000821">
    <property type="entry name" value="Ala_racemase"/>
</dbReference>
<dbReference type="RefSeq" id="WP_067753306.1">
    <property type="nucleotide sequence ID" value="NZ_LT907988.1"/>
</dbReference>
<dbReference type="SUPFAM" id="SSF51419">
    <property type="entry name" value="PLP-binding barrel"/>
    <property type="match status" value="1"/>
</dbReference>
<evidence type="ECO:0000256" key="3">
    <source>
        <dbReference type="ARBA" id="ARBA00022898"/>
    </source>
</evidence>
<evidence type="ECO:0000256" key="6">
    <source>
        <dbReference type="PIRSR" id="PIRSR600821-50"/>
    </source>
</evidence>
<evidence type="ECO:0000256" key="5">
    <source>
        <dbReference type="HAMAP-Rule" id="MF_01201"/>
    </source>
</evidence>
<accession>A0A1C3K1L6</accession>
<gene>
    <name evidence="9" type="ORF">ODI_01833</name>
    <name evidence="10" type="ORF">ODI_R1716</name>
</gene>
<dbReference type="PANTHER" id="PTHR30511:SF0">
    <property type="entry name" value="ALANINE RACEMASE, CATABOLIC-RELATED"/>
    <property type="match status" value="1"/>
</dbReference>
<dbReference type="KEGG" id="odi:ODI_R1716"/>
<dbReference type="PRINTS" id="PR00992">
    <property type="entry name" value="ALARACEMASE"/>
</dbReference>
<dbReference type="Pfam" id="PF01168">
    <property type="entry name" value="Ala_racemase_N"/>
    <property type="match status" value="1"/>
</dbReference>
<organism evidence="9 11">
    <name type="scientific">Orrella dioscoreae</name>
    <dbReference type="NCBI Taxonomy" id="1851544"/>
    <lineage>
        <taxon>Bacteria</taxon>
        <taxon>Pseudomonadati</taxon>
        <taxon>Pseudomonadota</taxon>
        <taxon>Betaproteobacteria</taxon>
        <taxon>Burkholderiales</taxon>
        <taxon>Alcaligenaceae</taxon>
        <taxon>Orrella</taxon>
    </lineage>
</organism>
<dbReference type="HAMAP" id="MF_01201">
    <property type="entry name" value="Ala_racemase"/>
    <property type="match status" value="1"/>
</dbReference>
<evidence type="ECO:0000313" key="9">
    <source>
        <dbReference type="EMBL" id="SBT25409.1"/>
    </source>
</evidence>
<comment type="function">
    <text evidence="5">Catalyzes the interconversion of L-alanine and D-alanine. May also act on other amino acids.</text>
</comment>
<dbReference type="NCBIfam" id="TIGR00492">
    <property type="entry name" value="alr"/>
    <property type="match status" value="1"/>
</dbReference>
<dbReference type="PANTHER" id="PTHR30511">
    <property type="entry name" value="ALANINE RACEMASE"/>
    <property type="match status" value="1"/>
</dbReference>